<accession>A0ABS8EQZ0</accession>
<dbReference type="EMBL" id="JAFMPT010000043">
    <property type="protein sequence ID" value="MCC1485648.1"/>
    <property type="molecule type" value="Genomic_DNA"/>
</dbReference>
<dbReference type="RefSeq" id="WP_227478139.1">
    <property type="nucleotide sequence ID" value="NZ_JAFMPT010000043.1"/>
</dbReference>
<feature type="non-terminal residue" evidence="1">
    <location>
        <position position="1"/>
    </location>
</feature>
<dbReference type="NCBIfam" id="TIGR04131">
    <property type="entry name" value="Bac_Flav_CTERM"/>
    <property type="match status" value="1"/>
</dbReference>
<reference evidence="1" key="2">
    <citation type="submission" date="2021-10" db="EMBL/GenBank/DDBJ databases">
        <title>Genome of Winogradskyella sp. E313.</title>
        <authorList>
            <person name="Zhou Y."/>
        </authorList>
    </citation>
    <scope>NUCLEOTIDE SEQUENCE</scope>
    <source>
        <strain evidence="1">E313</strain>
    </source>
</reference>
<reference evidence="1" key="1">
    <citation type="submission" date="2021-03" db="EMBL/GenBank/DDBJ databases">
        <authorList>
            <person name="Ping X."/>
        </authorList>
    </citation>
    <scope>NUCLEOTIDE SEQUENCE</scope>
    <source>
        <strain evidence="1">E313</strain>
    </source>
</reference>
<dbReference type="InterPro" id="IPR026341">
    <property type="entry name" value="T9SS_type_B"/>
</dbReference>
<gene>
    <name evidence="1" type="ORF">J1C55_13695</name>
</gene>
<organism evidence="1 2">
    <name type="scientific">Winogradskyella immobilis</name>
    <dbReference type="NCBI Taxonomy" id="2816852"/>
    <lineage>
        <taxon>Bacteria</taxon>
        <taxon>Pseudomonadati</taxon>
        <taxon>Bacteroidota</taxon>
        <taxon>Flavobacteriia</taxon>
        <taxon>Flavobacteriales</taxon>
        <taxon>Flavobacteriaceae</taxon>
        <taxon>Winogradskyella</taxon>
    </lineage>
</organism>
<evidence type="ECO:0000313" key="2">
    <source>
        <dbReference type="Proteomes" id="UP000778797"/>
    </source>
</evidence>
<proteinExistence type="predicted"/>
<dbReference type="Pfam" id="PF13585">
    <property type="entry name" value="CHU_C"/>
    <property type="match status" value="1"/>
</dbReference>
<sequence length="183" mass="19813">FSALTGDVDTSGTWTVSSGNATIVNGSFFNPTDVANNDGDNNPLTFNDEDLGDYVFTYTVEGDCATSVDVIITLNDDCIVLPCNLSDVEISRTITPNGDQYNQFFEVTGIEGCGFEINVQIFNRWGAEVFESNNYQNDWSGQAPSGSVGNSNFLPTGTYYYIINLRGSGFAPINGPIYIATNE</sequence>
<evidence type="ECO:0000313" key="1">
    <source>
        <dbReference type="EMBL" id="MCC1485648.1"/>
    </source>
</evidence>
<name>A0ABS8EQZ0_9FLAO</name>
<comment type="caution">
    <text evidence="1">The sequence shown here is derived from an EMBL/GenBank/DDBJ whole genome shotgun (WGS) entry which is preliminary data.</text>
</comment>
<protein>
    <submittedName>
        <fullName evidence="1">Gliding motility-associated C-terminal domain-containing protein</fullName>
    </submittedName>
</protein>
<dbReference type="Proteomes" id="UP000778797">
    <property type="component" value="Unassembled WGS sequence"/>
</dbReference>
<keyword evidence="2" id="KW-1185">Reference proteome</keyword>